<name>A0AAW0GH87_9APHY</name>
<dbReference type="Proteomes" id="UP001385951">
    <property type="component" value="Unassembled WGS sequence"/>
</dbReference>
<reference evidence="2 3" key="1">
    <citation type="submission" date="2022-09" db="EMBL/GenBank/DDBJ databases">
        <authorList>
            <person name="Palmer J.M."/>
        </authorList>
    </citation>
    <scope>NUCLEOTIDE SEQUENCE [LARGE SCALE GENOMIC DNA]</scope>
    <source>
        <strain evidence="2 3">DSM 7382</strain>
    </source>
</reference>
<feature type="signal peptide" evidence="1">
    <location>
        <begin position="1"/>
        <end position="20"/>
    </location>
</feature>
<proteinExistence type="predicted"/>
<dbReference type="AlphaFoldDB" id="A0AAW0GH87"/>
<feature type="chain" id="PRO_5043698878" evidence="1">
    <location>
        <begin position="21"/>
        <end position="287"/>
    </location>
</feature>
<dbReference type="Pfam" id="PF19287">
    <property type="entry name" value="DUF5910"/>
    <property type="match status" value="1"/>
</dbReference>
<dbReference type="InterPro" id="IPR045564">
    <property type="entry name" value="DUF5910"/>
</dbReference>
<sequence length="287" mass="30062">MPSFSKLSVALLYLTLCAYAVPVPVTNNIVTSIEIRDDVTVGHLARRAIANPAPTAAEFVGFHGTNSATADLWEKSGSIVKPGSLNFDFISFSALRGLLGGSAGGSGADAELGPGLYVSDDITQTLFFANGNASKNKGTTAKICAIFAKNSNEWRALPKAIIPKTLFGNGNFEKARTAYLTGLATLLKKTFAPAGVIRFGFLSGSSSQMILPESLNSKFFAKCFDASLVGTNGQITADPAVPPLPVGVAPFTPAASYLGRDRQTQWNIQAGVDGLVKQSKNAANLAR</sequence>
<gene>
    <name evidence="2" type="ORF">QCA50_008717</name>
</gene>
<keyword evidence="3" id="KW-1185">Reference proteome</keyword>
<evidence type="ECO:0000313" key="3">
    <source>
        <dbReference type="Proteomes" id="UP001385951"/>
    </source>
</evidence>
<evidence type="ECO:0000313" key="2">
    <source>
        <dbReference type="EMBL" id="KAK7688345.1"/>
    </source>
</evidence>
<evidence type="ECO:0000256" key="1">
    <source>
        <dbReference type="SAM" id="SignalP"/>
    </source>
</evidence>
<accession>A0AAW0GH87</accession>
<comment type="caution">
    <text evidence="2">The sequence shown here is derived from an EMBL/GenBank/DDBJ whole genome shotgun (WGS) entry which is preliminary data.</text>
</comment>
<organism evidence="2 3">
    <name type="scientific">Cerrena zonata</name>
    <dbReference type="NCBI Taxonomy" id="2478898"/>
    <lineage>
        <taxon>Eukaryota</taxon>
        <taxon>Fungi</taxon>
        <taxon>Dikarya</taxon>
        <taxon>Basidiomycota</taxon>
        <taxon>Agaricomycotina</taxon>
        <taxon>Agaricomycetes</taxon>
        <taxon>Polyporales</taxon>
        <taxon>Cerrenaceae</taxon>
        <taxon>Cerrena</taxon>
    </lineage>
</organism>
<protein>
    <submittedName>
        <fullName evidence="2">Uncharacterized protein</fullName>
    </submittedName>
</protein>
<dbReference type="EMBL" id="JASBNA010000011">
    <property type="protein sequence ID" value="KAK7688345.1"/>
    <property type="molecule type" value="Genomic_DNA"/>
</dbReference>
<keyword evidence="1" id="KW-0732">Signal</keyword>